<sequence length="178" mass="19209">MANICHKKSAALLWTLLECVFFSGVVLGWSWLAIIFRSDGYFSCNVTISDRASLQLSADPAPGSGGTGRTSKNCRHLHSRSVGQPVPVNGSSLLTTHVSSMLSPTASFITEYAKTSSSPVSSVEGQRPGESQQALCVEQREMLRVLFAVVGVLRDLLVLPIGAFFDKYGTTRTRLLTV</sequence>
<keyword evidence="1" id="KW-1133">Transmembrane helix</keyword>
<organism evidence="2 3">
    <name type="scientific">Batillaria attramentaria</name>
    <dbReference type="NCBI Taxonomy" id="370345"/>
    <lineage>
        <taxon>Eukaryota</taxon>
        <taxon>Metazoa</taxon>
        <taxon>Spiralia</taxon>
        <taxon>Lophotrochozoa</taxon>
        <taxon>Mollusca</taxon>
        <taxon>Gastropoda</taxon>
        <taxon>Caenogastropoda</taxon>
        <taxon>Sorbeoconcha</taxon>
        <taxon>Cerithioidea</taxon>
        <taxon>Batillariidae</taxon>
        <taxon>Batillaria</taxon>
    </lineage>
</organism>
<dbReference type="AlphaFoldDB" id="A0ABD0LI28"/>
<name>A0ABD0LI28_9CAEN</name>
<dbReference type="PANTHER" id="PTHR20765:SF1">
    <property type="entry name" value="EQUILIBRATIVE NUCLEOBASE TRANSPORTER 1"/>
    <property type="match status" value="1"/>
</dbReference>
<dbReference type="InterPro" id="IPR027197">
    <property type="entry name" value="SLC43A3"/>
</dbReference>
<evidence type="ECO:0000313" key="3">
    <source>
        <dbReference type="Proteomes" id="UP001519460"/>
    </source>
</evidence>
<evidence type="ECO:0000256" key="1">
    <source>
        <dbReference type="SAM" id="Phobius"/>
    </source>
</evidence>
<feature type="transmembrane region" description="Helical" evidence="1">
    <location>
        <begin position="145"/>
        <end position="165"/>
    </location>
</feature>
<dbReference type="Proteomes" id="UP001519460">
    <property type="component" value="Unassembled WGS sequence"/>
</dbReference>
<dbReference type="PANTHER" id="PTHR20765">
    <property type="entry name" value="SOLUTE CARRIER FAMILY 43 MEMBER 3-RELATED"/>
    <property type="match status" value="1"/>
</dbReference>
<keyword evidence="1" id="KW-0812">Transmembrane</keyword>
<dbReference type="EMBL" id="JACVVK020000046">
    <property type="protein sequence ID" value="KAK7499058.1"/>
    <property type="molecule type" value="Genomic_DNA"/>
</dbReference>
<comment type="caution">
    <text evidence="2">The sequence shown here is derived from an EMBL/GenBank/DDBJ whole genome shotgun (WGS) entry which is preliminary data.</text>
</comment>
<protein>
    <submittedName>
        <fullName evidence="2">Uncharacterized protein</fullName>
    </submittedName>
</protein>
<evidence type="ECO:0000313" key="2">
    <source>
        <dbReference type="EMBL" id="KAK7499058.1"/>
    </source>
</evidence>
<keyword evidence="3" id="KW-1185">Reference proteome</keyword>
<keyword evidence="1" id="KW-0472">Membrane</keyword>
<accession>A0ABD0LI28</accession>
<reference evidence="2 3" key="1">
    <citation type="journal article" date="2023" name="Sci. Data">
        <title>Genome assembly of the Korean intertidal mud-creeper Batillaria attramentaria.</title>
        <authorList>
            <person name="Patra A.K."/>
            <person name="Ho P.T."/>
            <person name="Jun S."/>
            <person name="Lee S.J."/>
            <person name="Kim Y."/>
            <person name="Won Y.J."/>
        </authorList>
    </citation>
    <scope>NUCLEOTIDE SEQUENCE [LARGE SCALE GENOMIC DNA]</scope>
    <source>
        <strain evidence="2">Wonlab-2016</strain>
    </source>
</reference>
<proteinExistence type="predicted"/>
<feature type="transmembrane region" description="Helical" evidence="1">
    <location>
        <begin position="12"/>
        <end position="36"/>
    </location>
</feature>
<gene>
    <name evidence="2" type="ORF">BaRGS_00009605</name>
</gene>